<evidence type="ECO:0000256" key="1">
    <source>
        <dbReference type="SAM" id="MobiDB-lite"/>
    </source>
</evidence>
<dbReference type="InParanoid" id="A0A804R464"/>
<dbReference type="AlphaFoldDB" id="A0A804R464"/>
<accession>A0A804R464</accession>
<feature type="compositionally biased region" description="Basic and acidic residues" evidence="1">
    <location>
        <begin position="113"/>
        <end position="126"/>
    </location>
</feature>
<reference evidence="2" key="3">
    <citation type="submission" date="2021-05" db="UniProtKB">
        <authorList>
            <consortium name="EnsemblPlants"/>
        </authorList>
    </citation>
    <scope>IDENTIFICATION</scope>
    <source>
        <strain evidence="2">cv. B73</strain>
    </source>
</reference>
<dbReference type="EnsemblPlants" id="Zm00001eb385700_T001">
    <property type="protein sequence ID" value="Zm00001eb385700_P001"/>
    <property type="gene ID" value="Zm00001eb385700"/>
</dbReference>
<evidence type="ECO:0000313" key="2">
    <source>
        <dbReference type="EnsemblPlants" id="Zm00001eb385700_P001"/>
    </source>
</evidence>
<feature type="compositionally biased region" description="Basic residues" evidence="1">
    <location>
        <begin position="149"/>
        <end position="173"/>
    </location>
</feature>
<organism evidence="2 3">
    <name type="scientific">Zea mays</name>
    <name type="common">Maize</name>
    <dbReference type="NCBI Taxonomy" id="4577"/>
    <lineage>
        <taxon>Eukaryota</taxon>
        <taxon>Viridiplantae</taxon>
        <taxon>Streptophyta</taxon>
        <taxon>Embryophyta</taxon>
        <taxon>Tracheophyta</taxon>
        <taxon>Spermatophyta</taxon>
        <taxon>Magnoliopsida</taxon>
        <taxon>Liliopsida</taxon>
        <taxon>Poales</taxon>
        <taxon>Poaceae</taxon>
        <taxon>PACMAD clade</taxon>
        <taxon>Panicoideae</taxon>
        <taxon>Andropogonodae</taxon>
        <taxon>Andropogoneae</taxon>
        <taxon>Tripsacinae</taxon>
        <taxon>Zea</taxon>
    </lineage>
</organism>
<reference evidence="2" key="2">
    <citation type="submission" date="2019-07" db="EMBL/GenBank/DDBJ databases">
        <authorList>
            <person name="Seetharam A."/>
            <person name="Woodhouse M."/>
            <person name="Cannon E."/>
        </authorList>
    </citation>
    <scope>NUCLEOTIDE SEQUENCE [LARGE SCALE GENOMIC DNA]</scope>
    <source>
        <strain evidence="2">cv. B73</strain>
    </source>
</reference>
<feature type="compositionally biased region" description="Basic and acidic residues" evidence="1">
    <location>
        <begin position="80"/>
        <end position="89"/>
    </location>
</feature>
<keyword evidence="3" id="KW-1185">Reference proteome</keyword>
<reference evidence="3" key="1">
    <citation type="journal article" date="2009" name="Science">
        <title>The B73 maize genome: complexity, diversity, and dynamics.</title>
        <authorList>
            <person name="Schnable P.S."/>
            <person name="Ware D."/>
            <person name="Fulton R.S."/>
            <person name="Stein J.C."/>
            <person name="Wei F."/>
            <person name="Pasternak S."/>
            <person name="Liang C."/>
            <person name="Zhang J."/>
            <person name="Fulton L."/>
            <person name="Graves T.A."/>
            <person name="Minx P."/>
            <person name="Reily A.D."/>
            <person name="Courtney L."/>
            <person name="Kruchowski S.S."/>
            <person name="Tomlinson C."/>
            <person name="Strong C."/>
            <person name="Delehaunty K."/>
            <person name="Fronick C."/>
            <person name="Courtney B."/>
            <person name="Rock S.M."/>
            <person name="Belter E."/>
            <person name="Du F."/>
            <person name="Kim K."/>
            <person name="Abbott R.M."/>
            <person name="Cotton M."/>
            <person name="Levy A."/>
            <person name="Marchetto P."/>
            <person name="Ochoa K."/>
            <person name="Jackson S.M."/>
            <person name="Gillam B."/>
            <person name="Chen W."/>
            <person name="Yan L."/>
            <person name="Higginbotham J."/>
            <person name="Cardenas M."/>
            <person name="Waligorski J."/>
            <person name="Applebaum E."/>
            <person name="Phelps L."/>
            <person name="Falcone J."/>
            <person name="Kanchi K."/>
            <person name="Thane T."/>
            <person name="Scimone A."/>
            <person name="Thane N."/>
            <person name="Henke J."/>
            <person name="Wang T."/>
            <person name="Ruppert J."/>
            <person name="Shah N."/>
            <person name="Rotter K."/>
            <person name="Hodges J."/>
            <person name="Ingenthron E."/>
            <person name="Cordes M."/>
            <person name="Kohlberg S."/>
            <person name="Sgro J."/>
            <person name="Delgado B."/>
            <person name="Mead K."/>
            <person name="Chinwalla A."/>
            <person name="Leonard S."/>
            <person name="Crouse K."/>
            <person name="Collura K."/>
            <person name="Kudrna D."/>
            <person name="Currie J."/>
            <person name="He R."/>
            <person name="Angelova A."/>
            <person name="Rajasekar S."/>
            <person name="Mueller T."/>
            <person name="Lomeli R."/>
            <person name="Scara G."/>
            <person name="Ko A."/>
            <person name="Delaney K."/>
            <person name="Wissotski M."/>
            <person name="Lopez G."/>
            <person name="Campos D."/>
            <person name="Braidotti M."/>
            <person name="Ashley E."/>
            <person name="Golser W."/>
            <person name="Kim H."/>
            <person name="Lee S."/>
            <person name="Lin J."/>
            <person name="Dujmic Z."/>
            <person name="Kim W."/>
            <person name="Talag J."/>
            <person name="Zuccolo A."/>
            <person name="Fan C."/>
            <person name="Sebastian A."/>
            <person name="Kramer M."/>
            <person name="Spiegel L."/>
            <person name="Nascimento L."/>
            <person name="Zutavern T."/>
            <person name="Miller B."/>
            <person name="Ambroise C."/>
            <person name="Muller S."/>
            <person name="Spooner W."/>
            <person name="Narechania A."/>
            <person name="Ren L."/>
            <person name="Wei S."/>
            <person name="Kumari S."/>
            <person name="Faga B."/>
            <person name="Levy M.J."/>
            <person name="McMahan L."/>
            <person name="Van Buren P."/>
            <person name="Vaughn M.W."/>
            <person name="Ying K."/>
            <person name="Yeh C.-T."/>
            <person name="Emrich S.J."/>
            <person name="Jia Y."/>
            <person name="Kalyanaraman A."/>
            <person name="Hsia A.-P."/>
            <person name="Barbazuk W.B."/>
            <person name="Baucom R.S."/>
            <person name="Brutnell T.P."/>
            <person name="Carpita N.C."/>
            <person name="Chaparro C."/>
            <person name="Chia J.-M."/>
            <person name="Deragon J.-M."/>
            <person name="Estill J.C."/>
            <person name="Fu Y."/>
            <person name="Jeddeloh J.A."/>
            <person name="Han Y."/>
            <person name="Lee H."/>
            <person name="Li P."/>
            <person name="Lisch D.R."/>
            <person name="Liu S."/>
            <person name="Liu Z."/>
            <person name="Nagel D.H."/>
            <person name="McCann M.C."/>
            <person name="SanMiguel P."/>
            <person name="Myers A.M."/>
            <person name="Nettleton D."/>
            <person name="Nguyen J."/>
            <person name="Penning B.W."/>
            <person name="Ponnala L."/>
            <person name="Schneider K.L."/>
            <person name="Schwartz D.C."/>
            <person name="Sharma A."/>
            <person name="Soderlund C."/>
            <person name="Springer N.M."/>
            <person name="Sun Q."/>
            <person name="Wang H."/>
            <person name="Waterman M."/>
            <person name="Westerman R."/>
            <person name="Wolfgruber T.K."/>
            <person name="Yang L."/>
            <person name="Yu Y."/>
            <person name="Zhang L."/>
            <person name="Zhou S."/>
            <person name="Zhu Q."/>
            <person name="Bennetzen J.L."/>
            <person name="Dawe R.K."/>
            <person name="Jiang J."/>
            <person name="Jiang N."/>
            <person name="Presting G.G."/>
            <person name="Wessler S.R."/>
            <person name="Aluru S."/>
            <person name="Martienssen R.A."/>
            <person name="Clifton S.W."/>
            <person name="McCombie W.R."/>
            <person name="Wing R.A."/>
            <person name="Wilson R.K."/>
        </authorList>
    </citation>
    <scope>NUCLEOTIDE SEQUENCE [LARGE SCALE GENOMIC DNA]</scope>
    <source>
        <strain evidence="3">cv. B73</strain>
    </source>
</reference>
<feature type="compositionally biased region" description="Basic and acidic residues" evidence="1">
    <location>
        <begin position="273"/>
        <end position="287"/>
    </location>
</feature>
<dbReference type="Proteomes" id="UP000007305">
    <property type="component" value="Chromosome 9"/>
</dbReference>
<dbReference type="Gramene" id="Zm00001eb385700_T001">
    <property type="protein sequence ID" value="Zm00001eb385700_P001"/>
    <property type="gene ID" value="Zm00001eb385700"/>
</dbReference>
<proteinExistence type="predicted"/>
<evidence type="ECO:0000313" key="3">
    <source>
        <dbReference type="Proteomes" id="UP000007305"/>
    </source>
</evidence>
<feature type="region of interest" description="Disordered" evidence="1">
    <location>
        <begin position="45"/>
        <end position="302"/>
    </location>
</feature>
<name>A0A804R464_MAIZE</name>
<sequence>MQKSKNKAGRDWSKEENMHVRYAGVLCSPAGDTNGRWFIHACMHVGDAAGGGDPRGGPGDASEPERDVPQHHKQRRVPGRVREEAEERGGVPCGDQGRRRPVQRLQRPGLVPDVDHRPGQAHRHDAQPQGDPQDGGHHPRGNYRGAQAHPRRKDQGRRRRRGRRREPRRRTHRPAGERRLRLPTYQQHHQGHHTGHVRGRDGDVGVGHGVGDVGADAEPASDEEDAGADQGGVPWEDGCDGGRPVGEQPPVPEAGDQRGPPAASAGTAAGAPGEHRGVRAGRVHDPSKVTGHHQRVGHRPEPQVLGRRRRVQAGAIRGRLPRLHGQQLRVLALRLRPEDVPRLQLRPREHGARLRRPAVPLRLVAARGRQGCRHGGGAWTRCTPSHAANALRHPVRPGPRLTIGTYIDRHASSSRES</sequence>
<protein>
    <submittedName>
        <fullName evidence="2">Uncharacterized protein</fullName>
    </submittedName>
</protein>
<feature type="compositionally biased region" description="Low complexity" evidence="1">
    <location>
        <begin position="259"/>
        <end position="272"/>
    </location>
</feature>
<feature type="compositionally biased region" description="Gly residues" evidence="1">
    <location>
        <begin position="48"/>
        <end position="59"/>
    </location>
</feature>